<dbReference type="GO" id="GO:0098703">
    <property type="term" value="P:calcium ion import across plasma membrane"/>
    <property type="evidence" value="ECO:0007669"/>
    <property type="project" value="TreeGrafter"/>
</dbReference>
<dbReference type="OrthoDB" id="418484at2759"/>
<proteinExistence type="predicted"/>
<keyword evidence="3" id="KW-0106">Calcium</keyword>
<dbReference type="GO" id="GO:0005432">
    <property type="term" value="F:calcium:sodium antiporter activity"/>
    <property type="evidence" value="ECO:0007669"/>
    <property type="project" value="TreeGrafter"/>
</dbReference>
<evidence type="ECO:0000313" key="6">
    <source>
        <dbReference type="EMBL" id="KIH56404.1"/>
    </source>
</evidence>
<evidence type="ECO:0000259" key="5">
    <source>
        <dbReference type="SMART" id="SM00237"/>
    </source>
</evidence>
<evidence type="ECO:0000256" key="4">
    <source>
        <dbReference type="ARBA" id="ARBA00023065"/>
    </source>
</evidence>
<keyword evidence="7" id="KW-1185">Reference proteome</keyword>
<dbReference type="EMBL" id="KN735786">
    <property type="protein sequence ID" value="KIH56404.1"/>
    <property type="molecule type" value="Genomic_DNA"/>
</dbReference>
<reference evidence="6 7" key="1">
    <citation type="submission" date="2013-12" db="EMBL/GenBank/DDBJ databases">
        <title>Draft genome of the parsitic nematode Ancylostoma duodenale.</title>
        <authorList>
            <person name="Mitreva M."/>
        </authorList>
    </citation>
    <scope>NUCLEOTIDE SEQUENCE [LARGE SCALE GENOMIC DNA]</scope>
    <source>
        <strain evidence="6 7">Zhejiang</strain>
    </source>
</reference>
<evidence type="ECO:0000313" key="7">
    <source>
        <dbReference type="Proteomes" id="UP000054047"/>
    </source>
</evidence>
<dbReference type="GO" id="GO:0007154">
    <property type="term" value="P:cell communication"/>
    <property type="evidence" value="ECO:0007669"/>
    <property type="project" value="InterPro"/>
</dbReference>
<evidence type="ECO:0000256" key="3">
    <source>
        <dbReference type="ARBA" id="ARBA00022837"/>
    </source>
</evidence>
<dbReference type="GO" id="GO:0098794">
    <property type="term" value="C:postsynapse"/>
    <property type="evidence" value="ECO:0007669"/>
    <property type="project" value="TreeGrafter"/>
</dbReference>
<feature type="non-terminal residue" evidence="6">
    <location>
        <position position="1"/>
    </location>
</feature>
<dbReference type="GO" id="GO:0030424">
    <property type="term" value="C:axon"/>
    <property type="evidence" value="ECO:0007669"/>
    <property type="project" value="TreeGrafter"/>
</dbReference>
<keyword evidence="1" id="KW-0732">Signal</keyword>
<dbReference type="AlphaFoldDB" id="A0A0C2GC22"/>
<organism evidence="6 7">
    <name type="scientific">Ancylostoma duodenale</name>
    <dbReference type="NCBI Taxonomy" id="51022"/>
    <lineage>
        <taxon>Eukaryota</taxon>
        <taxon>Metazoa</taxon>
        <taxon>Ecdysozoa</taxon>
        <taxon>Nematoda</taxon>
        <taxon>Chromadorea</taxon>
        <taxon>Rhabditida</taxon>
        <taxon>Rhabditina</taxon>
        <taxon>Rhabditomorpha</taxon>
        <taxon>Strongyloidea</taxon>
        <taxon>Ancylostomatidae</taxon>
        <taxon>Ancylostomatinae</taxon>
        <taxon>Ancylostoma</taxon>
    </lineage>
</organism>
<evidence type="ECO:0000256" key="2">
    <source>
        <dbReference type="ARBA" id="ARBA00022737"/>
    </source>
</evidence>
<accession>A0A0C2GC22</accession>
<dbReference type="InterPro" id="IPR051171">
    <property type="entry name" value="CaCA"/>
</dbReference>
<feature type="domain" description="Calx-beta" evidence="5">
    <location>
        <begin position="1"/>
        <end position="85"/>
    </location>
</feature>
<keyword evidence="2" id="KW-0677">Repeat</keyword>
<sequence>DDHAGVFSFEHDHFQIIESCGHLSIRVQRHSGARGKVVIPYRTSDGTAIGDKHFETKEGELVFDDNQTEWIPSELLQEHVIVRVSVVLRSMSRWRMAVCSRLQPHSAGVTLPRHRLALNLAEVDSQVPEY</sequence>
<dbReference type="Gene3D" id="2.60.40.2030">
    <property type="match status" value="1"/>
</dbReference>
<dbReference type="PANTHER" id="PTHR11878:SF65">
    <property type="entry name" value="NA_CA-EXCHANGE PROTEIN, ISOFORM G"/>
    <property type="match status" value="1"/>
</dbReference>
<keyword evidence="4" id="KW-0813">Transport</keyword>
<dbReference type="Pfam" id="PF03160">
    <property type="entry name" value="Calx-beta"/>
    <property type="match status" value="1"/>
</dbReference>
<keyword evidence="4" id="KW-0406">Ion transport</keyword>
<name>A0A0C2GC22_9BILA</name>
<dbReference type="SUPFAM" id="SSF141072">
    <property type="entry name" value="CalX-like"/>
    <property type="match status" value="1"/>
</dbReference>
<dbReference type="PANTHER" id="PTHR11878">
    <property type="entry name" value="SODIUM/CALCIUM EXCHANGER"/>
    <property type="match status" value="1"/>
</dbReference>
<dbReference type="InterPro" id="IPR003644">
    <property type="entry name" value="Calx_beta"/>
</dbReference>
<protein>
    <submittedName>
        <fullName evidence="6">Calx-beta domain protein</fullName>
    </submittedName>
</protein>
<dbReference type="SMART" id="SM00237">
    <property type="entry name" value="Calx_beta"/>
    <property type="match status" value="1"/>
</dbReference>
<dbReference type="GO" id="GO:0042383">
    <property type="term" value="C:sarcolemma"/>
    <property type="evidence" value="ECO:0007669"/>
    <property type="project" value="TreeGrafter"/>
</dbReference>
<dbReference type="Proteomes" id="UP000054047">
    <property type="component" value="Unassembled WGS sequence"/>
</dbReference>
<evidence type="ECO:0000256" key="1">
    <source>
        <dbReference type="ARBA" id="ARBA00022729"/>
    </source>
</evidence>
<dbReference type="InterPro" id="IPR038081">
    <property type="entry name" value="CalX-like_sf"/>
</dbReference>
<gene>
    <name evidence="6" type="ORF">ANCDUO_13414</name>
</gene>